<proteinExistence type="predicted"/>
<dbReference type="SUPFAM" id="SSF47413">
    <property type="entry name" value="lambda repressor-like DNA-binding domains"/>
    <property type="match status" value="1"/>
</dbReference>
<evidence type="ECO:0000313" key="4">
    <source>
        <dbReference type="Proteomes" id="UP000199699"/>
    </source>
</evidence>
<dbReference type="Proteomes" id="UP000199699">
    <property type="component" value="Unassembled WGS sequence"/>
</dbReference>
<dbReference type="GO" id="GO:0003677">
    <property type="term" value="F:DNA binding"/>
    <property type="evidence" value="ECO:0007669"/>
    <property type="project" value="InterPro"/>
</dbReference>
<protein>
    <recommendedName>
        <fullName evidence="2">HTH cro/C1-type domain-containing protein</fullName>
    </recommendedName>
</protein>
<dbReference type="Gene3D" id="1.10.260.40">
    <property type="entry name" value="lambda repressor-like DNA-binding domains"/>
    <property type="match status" value="1"/>
</dbReference>
<evidence type="ECO:0000256" key="1">
    <source>
        <dbReference type="SAM" id="MobiDB-lite"/>
    </source>
</evidence>
<organism evidence="3 4">
    <name type="scientific">Micromonospora nigra</name>
    <dbReference type="NCBI Taxonomy" id="145857"/>
    <lineage>
        <taxon>Bacteria</taxon>
        <taxon>Bacillati</taxon>
        <taxon>Actinomycetota</taxon>
        <taxon>Actinomycetes</taxon>
        <taxon>Micromonosporales</taxon>
        <taxon>Micromonosporaceae</taxon>
        <taxon>Micromonospora</taxon>
    </lineage>
</organism>
<name>A0A1C6RW08_9ACTN</name>
<feature type="domain" description="HTH cro/C1-type" evidence="2">
    <location>
        <begin position="20"/>
        <end position="67"/>
    </location>
</feature>
<dbReference type="PROSITE" id="PS50943">
    <property type="entry name" value="HTH_CROC1"/>
    <property type="match status" value="1"/>
</dbReference>
<evidence type="ECO:0000259" key="2">
    <source>
        <dbReference type="PROSITE" id="PS50943"/>
    </source>
</evidence>
<accession>A0A1C6RW08</accession>
<feature type="compositionally biased region" description="Basic and acidic residues" evidence="1">
    <location>
        <begin position="119"/>
        <end position="137"/>
    </location>
</feature>
<reference evidence="3 4" key="1">
    <citation type="submission" date="2016-06" db="EMBL/GenBank/DDBJ databases">
        <authorList>
            <person name="Kjaerup R.B."/>
            <person name="Dalgaard T.S."/>
            <person name="Juul-Madsen H.R."/>
        </authorList>
    </citation>
    <scope>NUCLEOTIDE SEQUENCE [LARGE SCALE GENOMIC DNA]</scope>
    <source>
        <strain evidence="3 4">DSM 43818</strain>
    </source>
</reference>
<dbReference type="InterPro" id="IPR001387">
    <property type="entry name" value="Cro/C1-type_HTH"/>
</dbReference>
<feature type="region of interest" description="Disordered" evidence="1">
    <location>
        <begin position="117"/>
        <end position="137"/>
    </location>
</feature>
<dbReference type="AlphaFoldDB" id="A0A1C6RW08"/>
<keyword evidence="4" id="KW-1185">Reference proteome</keyword>
<evidence type="ECO:0000313" key="3">
    <source>
        <dbReference type="EMBL" id="SCL21386.1"/>
    </source>
</evidence>
<dbReference type="RefSeq" id="WP_175440042.1">
    <property type="nucleotide sequence ID" value="NZ_FMHT01000003.1"/>
</dbReference>
<dbReference type="CDD" id="cd00093">
    <property type="entry name" value="HTH_XRE"/>
    <property type="match status" value="1"/>
</dbReference>
<dbReference type="EMBL" id="FMHT01000003">
    <property type="protein sequence ID" value="SCL21386.1"/>
    <property type="molecule type" value="Genomic_DNA"/>
</dbReference>
<sequence>MEDWQAVASAINGRMAELPMTQQELAERSKVSAATLRELQYATATRKRSARTLAAISQALGWPDDYLRAVLAGTTPPSGGGSAGRADSSSLVLARLDQIHAEVRRLADAVERLAVGVGHADKDTSSGRASERRSPAG</sequence>
<dbReference type="InterPro" id="IPR010982">
    <property type="entry name" value="Lambda_DNA-bd_dom_sf"/>
</dbReference>
<gene>
    <name evidence="3" type="ORF">GA0070616_2286</name>
</gene>
<dbReference type="STRING" id="145857.GA0070616_2286"/>